<name>A0A1H7TNM2_STRJI</name>
<organism evidence="2 3">
    <name type="scientific">Streptacidiphilus jiangxiensis</name>
    <dbReference type="NCBI Taxonomy" id="235985"/>
    <lineage>
        <taxon>Bacteria</taxon>
        <taxon>Bacillati</taxon>
        <taxon>Actinomycetota</taxon>
        <taxon>Actinomycetes</taxon>
        <taxon>Kitasatosporales</taxon>
        <taxon>Streptomycetaceae</taxon>
        <taxon>Streptacidiphilus</taxon>
    </lineage>
</organism>
<reference evidence="3" key="1">
    <citation type="submission" date="2016-10" db="EMBL/GenBank/DDBJ databases">
        <authorList>
            <person name="Varghese N."/>
        </authorList>
    </citation>
    <scope>NUCLEOTIDE SEQUENCE [LARGE SCALE GENOMIC DNA]</scope>
    <source>
        <strain evidence="3">DSM 45096 / BCRC 16803 / CGMCC 4.1857 / CIP 109030 / JCM 12277 / KCTC 19219 / NBRC 100920 / 33214</strain>
    </source>
</reference>
<evidence type="ECO:0000259" key="1">
    <source>
        <dbReference type="Pfam" id="PF12867"/>
    </source>
</evidence>
<dbReference type="Proteomes" id="UP000183015">
    <property type="component" value="Unassembled WGS sequence"/>
</dbReference>
<dbReference type="AlphaFoldDB" id="A0A1H7TNM2"/>
<dbReference type="InterPro" id="IPR024775">
    <property type="entry name" value="DinB-like"/>
</dbReference>
<dbReference type="InterPro" id="IPR034660">
    <property type="entry name" value="DinB/YfiT-like"/>
</dbReference>
<dbReference type="Gene3D" id="1.20.120.450">
    <property type="entry name" value="dinb family like domain"/>
    <property type="match status" value="1"/>
</dbReference>
<gene>
    <name evidence="2" type="ORF">SAMN05414137_11484</name>
</gene>
<accession>A0A1H7TNM2</accession>
<protein>
    <submittedName>
        <fullName evidence="2">DinB superfamily protein</fullName>
    </submittedName>
</protein>
<dbReference type="OrthoDB" id="5022306at2"/>
<proteinExistence type="predicted"/>
<dbReference type="EMBL" id="FOAZ01000014">
    <property type="protein sequence ID" value="SEL85956.1"/>
    <property type="molecule type" value="Genomic_DNA"/>
</dbReference>
<evidence type="ECO:0000313" key="2">
    <source>
        <dbReference type="EMBL" id="SEL85956.1"/>
    </source>
</evidence>
<evidence type="ECO:0000313" key="3">
    <source>
        <dbReference type="Proteomes" id="UP000183015"/>
    </source>
</evidence>
<dbReference type="Pfam" id="PF12867">
    <property type="entry name" value="DinB_2"/>
    <property type="match status" value="1"/>
</dbReference>
<dbReference type="STRING" id="235985.SAMN05414137_11484"/>
<dbReference type="eggNOG" id="COG0666">
    <property type="taxonomic scope" value="Bacteria"/>
</dbReference>
<sequence>MEPDVSERHNPVTTDVLETFDEVRDRILARLEGLSDAEYLWEPVPDCLSVRVGADGSARADDRPRGGTGLAPFSTIAWRMWHIGSDCLRGYGRFFGETPAPGTDPQVWPATAAEATAVLADDFARFRSQVASLGDDRLLAPMGPLGGPYGHESHLLLTTHAIDETAHHGGEIALLRDLRAHGLGAHAPTR</sequence>
<keyword evidence="3" id="KW-1185">Reference proteome</keyword>
<dbReference type="SUPFAM" id="SSF109854">
    <property type="entry name" value="DinB/YfiT-like putative metalloenzymes"/>
    <property type="match status" value="1"/>
</dbReference>
<feature type="domain" description="DinB-like" evidence="1">
    <location>
        <begin position="20"/>
        <end position="172"/>
    </location>
</feature>